<evidence type="ECO:0000313" key="3">
    <source>
        <dbReference type="Proteomes" id="UP000311919"/>
    </source>
</evidence>
<dbReference type="GO" id="GO:0016020">
    <property type="term" value="C:membrane"/>
    <property type="evidence" value="ECO:0007669"/>
    <property type="project" value="TreeGrafter"/>
</dbReference>
<dbReference type="SUPFAM" id="SSF56219">
    <property type="entry name" value="DNase I-like"/>
    <property type="match status" value="1"/>
</dbReference>
<feature type="region of interest" description="Disordered" evidence="1">
    <location>
        <begin position="336"/>
        <end position="367"/>
    </location>
</feature>
<evidence type="ECO:0000256" key="1">
    <source>
        <dbReference type="SAM" id="MobiDB-lite"/>
    </source>
</evidence>
<feature type="compositionally biased region" description="Polar residues" evidence="1">
    <location>
        <begin position="283"/>
        <end position="295"/>
    </location>
</feature>
<feature type="non-terminal residue" evidence="2">
    <location>
        <position position="626"/>
    </location>
</feature>
<sequence>MLQCKNIVQLYLDSHVKKQDRLDDFCVIAFSVNIPIYRTNSGTIVSVVQNRSSDQSALFIFSGTKNLASNQSNLTPTLIDLIVVDEEFSCAETDSASRLLVVGKRLTNISTGEESSHSQLKLYVVSNQANDPLDSKENSSDIDSDSETRPNPVFLKSLKNNCQKVIEKNKVQFSIVNFLLEFDSNDDATEFKRKTLQLSSRCQAKLSKLNHTVASADQATYEMGKEALTILNSSSSEQSIWLHKYWKELEQTFTSSSFNTQLSVNDTSELNGNSNKHHPRDLSGSSKSTAYVSSDASSLNETQHITGSSSSIISLNNSNLKVTTVQQNDMSKLLHTNIEDNSNNSNKSKRKSSAKPSSELRHSQSSSMLYSLTETHPLNNNLLSDSPNCQPIPPENKKHLLSSNQINGSVPNSPLPLKMPLAHSCTDLTAYDDQLNKSHEYLEPRIFRARFNQAGNIIQRKLIERMNEYSKVDKIRIFVGTWNVNGRNDGINNIKLDNWLLSPDGQPPADIYVFGFQEMDLSFSVITLNKTSSTGPEERWIQQLEESLGGLLKRPSSHLVWAQKTGSVKSYAAQWSHYTGGGYLRVERVRLAGIMMIVYISARLSTHLRREEISYQVVPTGVFNVM</sequence>
<proteinExistence type="predicted"/>
<dbReference type="InterPro" id="IPR036691">
    <property type="entry name" value="Endo/exonu/phosph_ase_sf"/>
</dbReference>
<dbReference type="OrthoDB" id="7862313at2759"/>
<accession>A0A4Z2DK72</accession>
<dbReference type="GO" id="GO:0004439">
    <property type="term" value="F:phosphatidylinositol-4,5-bisphosphate 5-phosphatase activity"/>
    <property type="evidence" value="ECO:0007669"/>
    <property type="project" value="TreeGrafter"/>
</dbReference>
<dbReference type="PANTHER" id="PTHR11200:SF300">
    <property type="entry name" value="TYPE II INOSITOL 1,4,5-TRISPHOSPHATE 5-PHOSPHATASE"/>
    <property type="match status" value="1"/>
</dbReference>
<dbReference type="Proteomes" id="UP000311919">
    <property type="component" value="Unassembled WGS sequence"/>
</dbReference>
<comment type="caution">
    <text evidence="2">The sequence shown here is derived from an EMBL/GenBank/DDBJ whole genome shotgun (WGS) entry which is preliminary data.</text>
</comment>
<dbReference type="EMBL" id="SKCS01000110">
    <property type="protein sequence ID" value="TNN16560.1"/>
    <property type="molecule type" value="Genomic_DNA"/>
</dbReference>
<organism evidence="2 3">
    <name type="scientific">Schistosoma japonicum</name>
    <name type="common">Blood fluke</name>
    <dbReference type="NCBI Taxonomy" id="6182"/>
    <lineage>
        <taxon>Eukaryota</taxon>
        <taxon>Metazoa</taxon>
        <taxon>Spiralia</taxon>
        <taxon>Lophotrochozoa</taxon>
        <taxon>Platyhelminthes</taxon>
        <taxon>Trematoda</taxon>
        <taxon>Digenea</taxon>
        <taxon>Strigeidida</taxon>
        <taxon>Schistosomatoidea</taxon>
        <taxon>Schistosomatidae</taxon>
        <taxon>Schistosoma</taxon>
    </lineage>
</organism>
<dbReference type="Gene3D" id="3.60.10.10">
    <property type="entry name" value="Endonuclease/exonuclease/phosphatase"/>
    <property type="match status" value="1"/>
</dbReference>
<dbReference type="STRING" id="6182.A0A4Z2DK72"/>
<dbReference type="GO" id="GO:0046856">
    <property type="term" value="P:phosphatidylinositol dephosphorylation"/>
    <property type="evidence" value="ECO:0007669"/>
    <property type="project" value="InterPro"/>
</dbReference>
<gene>
    <name evidence="2" type="ORF">EWB00_000342</name>
</gene>
<evidence type="ECO:0000313" key="2">
    <source>
        <dbReference type="EMBL" id="TNN16560.1"/>
    </source>
</evidence>
<keyword evidence="3" id="KW-1185">Reference proteome</keyword>
<dbReference type="AlphaFoldDB" id="A0A4Z2DK72"/>
<feature type="region of interest" description="Disordered" evidence="1">
    <location>
        <begin position="379"/>
        <end position="413"/>
    </location>
</feature>
<name>A0A4Z2DK72_SCHJA</name>
<reference evidence="2 3" key="1">
    <citation type="submission" date="2019-03" db="EMBL/GenBank/DDBJ databases">
        <title>An improved genome assembly of the fluke Schistosoma japonicum.</title>
        <authorList>
            <person name="Hu W."/>
            <person name="Luo F."/>
            <person name="Yin M."/>
            <person name="Mo X."/>
            <person name="Sun C."/>
            <person name="Wu Q."/>
            <person name="Zhu B."/>
            <person name="Xiang M."/>
            <person name="Wang J."/>
            <person name="Wang Y."/>
            <person name="Zhang T."/>
            <person name="Xu B."/>
            <person name="Zheng H."/>
            <person name="Feng Z."/>
        </authorList>
    </citation>
    <scope>NUCLEOTIDE SEQUENCE [LARGE SCALE GENOMIC DNA]</scope>
    <source>
        <strain evidence="2">HuSjv2</strain>
        <tissue evidence="2">Worms</tissue>
    </source>
</reference>
<feature type="region of interest" description="Disordered" evidence="1">
    <location>
        <begin position="264"/>
        <end position="295"/>
    </location>
</feature>
<feature type="compositionally biased region" description="Polar residues" evidence="1">
    <location>
        <begin position="401"/>
        <end position="412"/>
    </location>
</feature>
<protein>
    <submittedName>
        <fullName evidence="2">Inositol polyphosphate 5-phosphatase OCRL-1</fullName>
    </submittedName>
</protein>
<dbReference type="PANTHER" id="PTHR11200">
    <property type="entry name" value="INOSITOL 5-PHOSPHATASE"/>
    <property type="match status" value="1"/>
</dbReference>
<feature type="region of interest" description="Disordered" evidence="1">
    <location>
        <begin position="131"/>
        <end position="150"/>
    </location>
</feature>
<feature type="compositionally biased region" description="Polar residues" evidence="1">
    <location>
        <begin position="264"/>
        <end position="274"/>
    </location>
</feature>
<dbReference type="InterPro" id="IPR046985">
    <property type="entry name" value="IP5"/>
</dbReference>